<dbReference type="PANTHER" id="PTHR30007:SF1">
    <property type="entry name" value="BLR1914 PROTEIN"/>
    <property type="match status" value="1"/>
</dbReference>
<name>A0A1I1S2R7_9HYPH</name>
<feature type="domain" description="Transposase DDE" evidence="1">
    <location>
        <begin position="14"/>
        <end position="91"/>
    </location>
</feature>
<dbReference type="InterPro" id="IPR025668">
    <property type="entry name" value="Tnp_DDE_dom"/>
</dbReference>
<evidence type="ECO:0000259" key="1">
    <source>
        <dbReference type="Pfam" id="PF13586"/>
    </source>
</evidence>
<dbReference type="Pfam" id="PF13586">
    <property type="entry name" value="DDE_Tnp_1_2"/>
    <property type="match status" value="1"/>
</dbReference>
<organism evidence="2 3">
    <name type="scientific">Devosia psychrophila</name>
    <dbReference type="NCBI Taxonomy" id="728005"/>
    <lineage>
        <taxon>Bacteria</taxon>
        <taxon>Pseudomonadati</taxon>
        <taxon>Pseudomonadota</taxon>
        <taxon>Alphaproteobacteria</taxon>
        <taxon>Hyphomicrobiales</taxon>
        <taxon>Devosiaceae</taxon>
        <taxon>Devosia</taxon>
    </lineage>
</organism>
<evidence type="ECO:0000313" key="3">
    <source>
        <dbReference type="Proteomes" id="UP000182258"/>
    </source>
</evidence>
<reference evidence="2 3" key="1">
    <citation type="submission" date="2016-10" db="EMBL/GenBank/DDBJ databases">
        <authorList>
            <person name="de Groot N.N."/>
        </authorList>
    </citation>
    <scope>NUCLEOTIDE SEQUENCE [LARGE SCALE GENOMIC DNA]</scope>
    <source>
        <strain evidence="2 3">CGMCC 1.10210</strain>
    </source>
</reference>
<gene>
    <name evidence="2" type="ORF">SAMN04488059_14920</name>
</gene>
<dbReference type="PANTHER" id="PTHR30007">
    <property type="entry name" value="PHP DOMAIN PROTEIN"/>
    <property type="match status" value="1"/>
</dbReference>
<dbReference type="EMBL" id="FOMB01000049">
    <property type="protein sequence ID" value="SFD38838.1"/>
    <property type="molecule type" value="Genomic_DNA"/>
</dbReference>
<feature type="non-terminal residue" evidence="2">
    <location>
        <position position="1"/>
    </location>
</feature>
<dbReference type="Proteomes" id="UP000182258">
    <property type="component" value="Unassembled WGS sequence"/>
</dbReference>
<accession>A0A1I1S2R7</accession>
<evidence type="ECO:0000313" key="2">
    <source>
        <dbReference type="EMBL" id="SFD38838.1"/>
    </source>
</evidence>
<protein>
    <submittedName>
        <fullName evidence="2">Transposase</fullName>
    </submittedName>
</protein>
<proteinExistence type="predicted"/>
<dbReference type="STRING" id="728005.SAMN04488059_14920"/>
<dbReference type="AlphaFoldDB" id="A0A1I1S2R7"/>
<sequence length="164" mass="18185">ALMAMPVGRPRLLLADKGYDGDAVRQDLLLSGIVPVIPPKANRKNPPPCDFKAYKDRNRIERMFNRLKQFRRIATRFDKTAKSFAAFLALAGCKDMDTVLCQQDLVRLDVGMAQRCGAKRTEGRNLCVRHATSMALDVQWAPLTSAAKAVSKSALADGRLKAQR</sequence>